<feature type="region of interest" description="Disordered" evidence="1">
    <location>
        <begin position="720"/>
        <end position="751"/>
    </location>
</feature>
<keyword evidence="3" id="KW-1185">Reference proteome</keyword>
<evidence type="ECO:0000313" key="3">
    <source>
        <dbReference type="Proteomes" id="UP001209803"/>
    </source>
</evidence>
<protein>
    <submittedName>
        <fullName evidence="2">Uncharacterized protein</fullName>
    </submittedName>
</protein>
<name>A0ABY8F805_9HYPH</name>
<evidence type="ECO:0000256" key="1">
    <source>
        <dbReference type="SAM" id="MobiDB-lite"/>
    </source>
</evidence>
<feature type="compositionally biased region" description="Basic and acidic residues" evidence="1">
    <location>
        <begin position="212"/>
        <end position="223"/>
    </location>
</feature>
<dbReference type="EMBL" id="CP120863">
    <property type="protein sequence ID" value="WFE91597.1"/>
    <property type="molecule type" value="Genomic_DNA"/>
</dbReference>
<feature type="region of interest" description="Disordered" evidence="1">
    <location>
        <begin position="212"/>
        <end position="237"/>
    </location>
</feature>
<organism evidence="2 3">
    <name type="scientific">Roseibium porphyridii</name>
    <dbReference type="NCBI Taxonomy" id="2866279"/>
    <lineage>
        <taxon>Bacteria</taxon>
        <taxon>Pseudomonadati</taxon>
        <taxon>Pseudomonadota</taxon>
        <taxon>Alphaproteobacteria</taxon>
        <taxon>Hyphomicrobiales</taxon>
        <taxon>Stappiaceae</taxon>
        <taxon>Roseibium</taxon>
    </lineage>
</organism>
<dbReference type="RefSeq" id="WP_265684121.1">
    <property type="nucleotide sequence ID" value="NZ_CP120863.1"/>
</dbReference>
<feature type="region of interest" description="Disordered" evidence="1">
    <location>
        <begin position="522"/>
        <end position="542"/>
    </location>
</feature>
<evidence type="ECO:0000313" key="2">
    <source>
        <dbReference type="EMBL" id="WFE91597.1"/>
    </source>
</evidence>
<sequence>MNDTVVLIDVSEISRIMSLAGIEGLNVLAERGDYFFLSEDAHAEMRASKHLRGKKLLDFESWVEGLKSEMKILDVSSLTDKEKEIYDPKGKRHSRRGGKEIWDMTARKFMDLNPDFDFEVITQDIDFAKNRYRDENGKQRMIVDRPFRFWTVKRAMLELVTHPDLDLTKEQYMNIVRHNYGKRANYKQGVLVFPGSYEEARRERADRIRRLELGSGPDGDRGKKFSPGFGHGEPNTLRLGVDTKLPVTGALQEGLRNPHDLARPVPFGQKAGLPLLEGSSGKLISEASRVAGRIDFRKGSVIAGTATGLLLATTVVAIALEHDLPPSEVAAAMGIDLKSIAEGLAQSAAEDAAVSVLVGALASSTGPGAPVAAAVAQVIRQGYKLYQSGEDLADTYQLLHLLVTEIDHGKVLGKLGDSAAEQLGIATEDLNDFLYGESPEIDWRATEKAARAALGNDRQKQIEFGQDLALSRDANKDRELFVDKYLPFVVFEGRSDEERGHQQLAPGSDVSVEPEAIVAPQGDVDDGALQPVPANPLDVNREGSRKIDKEDPFARKTSYDRYQRLGTSPEEEAEALKDYHDMLLESYLEMDGHREAAHEFALWKFRQKWSLSNYSPETEGTVLKYPVETAYPDIDGEDRHYVRENVETVLASEGIKASKWYLTPNEHTGHDRARGVADEDGYGPRMTLLYDDETGVRHKVTDRFQVNVLAAEEQVRARRLAAGEAAAKQREPHSPPAGLLPQTRGGPPAAN</sequence>
<accession>A0ABY8F805</accession>
<dbReference type="Proteomes" id="UP001209803">
    <property type="component" value="Chromosome"/>
</dbReference>
<proteinExistence type="predicted"/>
<reference evidence="2 3" key="1">
    <citation type="submission" date="2023-03" db="EMBL/GenBank/DDBJ databases">
        <title>Roseibium porphyridii sp. nov. and Roseibium rhodosorbium sp. nov. isolated from marine algae, Porphyridium cruentum and Rhodosorus marinus, respectively.</title>
        <authorList>
            <person name="Lee M.W."/>
            <person name="Choi B.J."/>
            <person name="Lee J.K."/>
            <person name="Choi D.G."/>
            <person name="Baek J.H."/>
            <person name="Bayburt H."/>
            <person name="Kim J.M."/>
            <person name="Han D.M."/>
            <person name="Kim K.H."/>
            <person name="Jeon C.O."/>
        </authorList>
    </citation>
    <scope>NUCLEOTIDE SEQUENCE [LARGE SCALE GENOMIC DNA]</scope>
    <source>
        <strain evidence="2 3">KMA01</strain>
    </source>
</reference>
<gene>
    <name evidence="2" type="ORF">K1718_09625</name>
</gene>